<sequence length="109" mass="12368">MVVMALVTTFMTSPLLSIVYPSKYHNVLGGQRNVIERLSVVSSTARLRRRQKGKITTIPEEAPNGTRDAVTFHEPLRLLLFLDDDLNILLLLARLTSLFKADEEQDCRE</sequence>
<dbReference type="Proteomes" id="UP000887565">
    <property type="component" value="Unplaced"/>
</dbReference>
<proteinExistence type="predicted"/>
<keyword evidence="1" id="KW-0732">Signal</keyword>
<evidence type="ECO:0000313" key="3">
    <source>
        <dbReference type="WBParaSite" id="nRc.2.0.1.t07521-RA"/>
    </source>
</evidence>
<accession>A0A915I091</accession>
<keyword evidence="2" id="KW-1185">Reference proteome</keyword>
<dbReference type="AlphaFoldDB" id="A0A915I091"/>
<evidence type="ECO:0000313" key="2">
    <source>
        <dbReference type="Proteomes" id="UP000887565"/>
    </source>
</evidence>
<feature type="signal peptide" evidence="1">
    <location>
        <begin position="1"/>
        <end position="17"/>
    </location>
</feature>
<evidence type="ECO:0000256" key="1">
    <source>
        <dbReference type="SAM" id="SignalP"/>
    </source>
</evidence>
<name>A0A915I091_ROMCU</name>
<organism evidence="2 3">
    <name type="scientific">Romanomermis culicivorax</name>
    <name type="common">Nematode worm</name>
    <dbReference type="NCBI Taxonomy" id="13658"/>
    <lineage>
        <taxon>Eukaryota</taxon>
        <taxon>Metazoa</taxon>
        <taxon>Ecdysozoa</taxon>
        <taxon>Nematoda</taxon>
        <taxon>Enoplea</taxon>
        <taxon>Dorylaimia</taxon>
        <taxon>Mermithida</taxon>
        <taxon>Mermithoidea</taxon>
        <taxon>Mermithidae</taxon>
        <taxon>Romanomermis</taxon>
    </lineage>
</organism>
<feature type="chain" id="PRO_5037908116" evidence="1">
    <location>
        <begin position="18"/>
        <end position="109"/>
    </location>
</feature>
<protein>
    <submittedName>
        <fullName evidence="3">Uncharacterized protein</fullName>
    </submittedName>
</protein>
<reference evidence="3" key="1">
    <citation type="submission" date="2022-11" db="UniProtKB">
        <authorList>
            <consortium name="WormBaseParasite"/>
        </authorList>
    </citation>
    <scope>IDENTIFICATION</scope>
</reference>
<dbReference type="WBParaSite" id="nRc.2.0.1.t07521-RA">
    <property type="protein sequence ID" value="nRc.2.0.1.t07521-RA"/>
    <property type="gene ID" value="nRc.2.0.1.g07521"/>
</dbReference>